<comment type="caution">
    <text evidence="2">The sequence shown here is derived from an EMBL/GenBank/DDBJ whole genome shotgun (WGS) entry which is preliminary data.</text>
</comment>
<accession>A0A9W9EFH3</accession>
<dbReference type="PANTHER" id="PTHR43798">
    <property type="entry name" value="MONOACYLGLYCEROL LIPASE"/>
    <property type="match status" value="1"/>
</dbReference>
<proteinExistence type="predicted"/>
<feature type="domain" description="AB hydrolase-1" evidence="1">
    <location>
        <begin position="30"/>
        <end position="280"/>
    </location>
</feature>
<dbReference type="InterPro" id="IPR000073">
    <property type="entry name" value="AB_hydrolase_1"/>
</dbReference>
<dbReference type="PRINTS" id="PR00412">
    <property type="entry name" value="EPOXHYDRLASE"/>
</dbReference>
<dbReference type="AlphaFoldDB" id="A0A9W9EFH3"/>
<dbReference type="GO" id="GO:0017000">
    <property type="term" value="P:antibiotic biosynthetic process"/>
    <property type="evidence" value="ECO:0007669"/>
    <property type="project" value="UniProtKB-ARBA"/>
</dbReference>
<gene>
    <name evidence="2" type="ORF">N7456_013548</name>
</gene>
<sequence length="296" mass="32997">MSNTKTIHVPHLGGIDAAYQMPQAYDPAKPSLILINAFTTTSELYRKQFDDPNLASKVNLIAIELLGHGQTRTRSEQWNYWDTAEMNLQVMEALGIERAFALGTSQGGWVTVQMALLRPDKIIGIIPLGTSMDSESERTRKLHCWDGPTIVSGFAKQWTTSTPTPEFEPDNVYCDALINVGFNECDDDVRKYWVDSIKSTYRGNEGRRRIRMAAINLAERGGLHLRLSDINCPVLWLHGTKDAVYSLANATEEIELFSQSSDASLVPIEGGAHFLNSTHPVEVNKAIGEFVTRISR</sequence>
<keyword evidence="3" id="KW-1185">Reference proteome</keyword>
<reference evidence="2" key="1">
    <citation type="submission" date="2022-11" db="EMBL/GenBank/DDBJ databases">
        <authorList>
            <person name="Petersen C."/>
        </authorList>
    </citation>
    <scope>NUCLEOTIDE SEQUENCE</scope>
    <source>
        <strain evidence="2">IBT 30069</strain>
    </source>
</reference>
<dbReference type="Pfam" id="PF00561">
    <property type="entry name" value="Abhydrolase_1"/>
    <property type="match status" value="1"/>
</dbReference>
<dbReference type="GO" id="GO:0016020">
    <property type="term" value="C:membrane"/>
    <property type="evidence" value="ECO:0007669"/>
    <property type="project" value="TreeGrafter"/>
</dbReference>
<dbReference type="Gene3D" id="3.40.50.1820">
    <property type="entry name" value="alpha/beta hydrolase"/>
    <property type="match status" value="1"/>
</dbReference>
<dbReference type="GO" id="GO:0072330">
    <property type="term" value="P:monocarboxylic acid biosynthetic process"/>
    <property type="evidence" value="ECO:0007669"/>
    <property type="project" value="UniProtKB-ARBA"/>
</dbReference>
<evidence type="ECO:0000259" key="1">
    <source>
        <dbReference type="Pfam" id="PF00561"/>
    </source>
</evidence>
<dbReference type="OrthoDB" id="19657at2759"/>
<dbReference type="PANTHER" id="PTHR43798:SF33">
    <property type="entry name" value="HYDROLASE, PUTATIVE (AFU_ORTHOLOGUE AFUA_2G14860)-RELATED"/>
    <property type="match status" value="1"/>
</dbReference>
<dbReference type="InterPro" id="IPR029058">
    <property type="entry name" value="AB_hydrolase_fold"/>
</dbReference>
<organism evidence="2 3">
    <name type="scientific">Penicillium angulare</name>
    <dbReference type="NCBI Taxonomy" id="116970"/>
    <lineage>
        <taxon>Eukaryota</taxon>
        <taxon>Fungi</taxon>
        <taxon>Dikarya</taxon>
        <taxon>Ascomycota</taxon>
        <taxon>Pezizomycotina</taxon>
        <taxon>Eurotiomycetes</taxon>
        <taxon>Eurotiomycetidae</taxon>
        <taxon>Eurotiales</taxon>
        <taxon>Aspergillaceae</taxon>
        <taxon>Penicillium</taxon>
    </lineage>
</organism>
<evidence type="ECO:0000313" key="3">
    <source>
        <dbReference type="Proteomes" id="UP001149165"/>
    </source>
</evidence>
<name>A0A9W9EFH3_9EURO</name>
<dbReference type="GO" id="GO:0047372">
    <property type="term" value="F:monoacylglycerol lipase activity"/>
    <property type="evidence" value="ECO:0007669"/>
    <property type="project" value="TreeGrafter"/>
</dbReference>
<dbReference type="SUPFAM" id="SSF53474">
    <property type="entry name" value="alpha/beta-Hydrolases"/>
    <property type="match status" value="1"/>
</dbReference>
<dbReference type="Proteomes" id="UP001149165">
    <property type="component" value="Unassembled WGS sequence"/>
</dbReference>
<dbReference type="InterPro" id="IPR050266">
    <property type="entry name" value="AB_hydrolase_sf"/>
</dbReference>
<evidence type="ECO:0000313" key="2">
    <source>
        <dbReference type="EMBL" id="KAJ5080838.1"/>
    </source>
</evidence>
<dbReference type="GO" id="GO:0046464">
    <property type="term" value="P:acylglycerol catabolic process"/>
    <property type="evidence" value="ECO:0007669"/>
    <property type="project" value="TreeGrafter"/>
</dbReference>
<protein>
    <recommendedName>
        <fullName evidence="1">AB hydrolase-1 domain-containing protein</fullName>
    </recommendedName>
</protein>
<dbReference type="InterPro" id="IPR000639">
    <property type="entry name" value="Epox_hydrolase-like"/>
</dbReference>
<reference evidence="2" key="2">
    <citation type="journal article" date="2023" name="IMA Fungus">
        <title>Comparative genomic study of the Penicillium genus elucidates a diverse pangenome and 15 lateral gene transfer events.</title>
        <authorList>
            <person name="Petersen C."/>
            <person name="Sorensen T."/>
            <person name="Nielsen M.R."/>
            <person name="Sondergaard T.E."/>
            <person name="Sorensen J.L."/>
            <person name="Fitzpatrick D.A."/>
            <person name="Frisvad J.C."/>
            <person name="Nielsen K.L."/>
        </authorList>
    </citation>
    <scope>NUCLEOTIDE SEQUENCE</scope>
    <source>
        <strain evidence="2">IBT 30069</strain>
    </source>
</reference>
<dbReference type="EMBL" id="JAPQKH010000012">
    <property type="protein sequence ID" value="KAJ5080838.1"/>
    <property type="molecule type" value="Genomic_DNA"/>
</dbReference>